<dbReference type="EMBL" id="BTSX01000002">
    <property type="protein sequence ID" value="GMS84066.1"/>
    <property type="molecule type" value="Genomic_DNA"/>
</dbReference>
<dbReference type="InterPro" id="IPR027307">
    <property type="entry name" value="WASH7"/>
</dbReference>
<evidence type="ECO:0000313" key="5">
    <source>
        <dbReference type="EMBL" id="GMS84066.1"/>
    </source>
</evidence>
<dbReference type="InterPro" id="IPR028191">
    <property type="entry name" value="WASH-4_N"/>
</dbReference>
<proteinExistence type="predicted"/>
<dbReference type="GO" id="GO:0071203">
    <property type="term" value="C:WASH complex"/>
    <property type="evidence" value="ECO:0007669"/>
    <property type="project" value="InterPro"/>
</dbReference>
<keyword evidence="1" id="KW-0175">Coiled coil</keyword>
<gene>
    <name evidence="5" type="ORF">PENTCL1PPCAC_6241</name>
</gene>
<dbReference type="InterPro" id="IPR028283">
    <property type="entry name" value="WASH-7_C"/>
</dbReference>
<comment type="caution">
    <text evidence="5">The sequence shown here is derived from an EMBL/GenBank/DDBJ whole genome shotgun (WGS) entry which is preliminary data.</text>
</comment>
<dbReference type="Proteomes" id="UP001432027">
    <property type="component" value="Unassembled WGS sequence"/>
</dbReference>
<feature type="coiled-coil region" evidence="1">
    <location>
        <begin position="1080"/>
        <end position="1107"/>
    </location>
</feature>
<organism evidence="5 6">
    <name type="scientific">Pristionchus entomophagus</name>
    <dbReference type="NCBI Taxonomy" id="358040"/>
    <lineage>
        <taxon>Eukaryota</taxon>
        <taxon>Metazoa</taxon>
        <taxon>Ecdysozoa</taxon>
        <taxon>Nematoda</taxon>
        <taxon>Chromadorea</taxon>
        <taxon>Rhabditida</taxon>
        <taxon>Rhabditina</taxon>
        <taxon>Diplogasteromorpha</taxon>
        <taxon>Diplogasteroidea</taxon>
        <taxon>Neodiplogasteridae</taxon>
        <taxon>Pristionchus</taxon>
    </lineage>
</organism>
<dbReference type="InterPro" id="IPR028282">
    <property type="entry name" value="WASH-7_central"/>
</dbReference>
<accession>A0AAV5SX32</accession>
<evidence type="ECO:0000259" key="4">
    <source>
        <dbReference type="Pfam" id="PF14746"/>
    </source>
</evidence>
<reference evidence="5" key="1">
    <citation type="submission" date="2023-10" db="EMBL/GenBank/DDBJ databases">
        <title>Genome assembly of Pristionchus species.</title>
        <authorList>
            <person name="Yoshida K."/>
            <person name="Sommer R.J."/>
        </authorList>
    </citation>
    <scope>NUCLEOTIDE SEQUENCE</scope>
    <source>
        <strain evidence="5">RS0144</strain>
    </source>
</reference>
<keyword evidence="6" id="KW-1185">Reference proteome</keyword>
<name>A0AAV5SX32_9BILA</name>
<protein>
    <submittedName>
        <fullName evidence="5">Uncharacterized protein</fullName>
    </submittedName>
</protein>
<dbReference type="Pfam" id="PF14746">
    <property type="entry name" value="WASH-7_C"/>
    <property type="match status" value="2"/>
</dbReference>
<feature type="domain" description="WASH complex subunit 7 C-terminal" evidence="4">
    <location>
        <begin position="960"/>
        <end position="1025"/>
    </location>
</feature>
<sequence>MDQTKRSRACEHELQRLMKLIEKIPSRDRKGTLATEEALIVFEDEVEPRYDMESLCLSALKMTGGQKEDSSLIEKVICVLSTLCVEGEELVDEAAHRILPPLLLYGEEETIEGEDESPSPSSSSLPECSSLKTISAFLPFLLEVSLFLGRVSSVTRSLLMQIHAFHSLGPSDILSASDRPLNRCWRILGDLLSVLIQTDEVISSRPLLKQQWNSYAKSMETARHNPSQFNTTEASLRPFIVAMQTIEAQIIAAQSFRNCYEQSFGSIDDDKEFAARMRAVIMEGYEQWERAAAVDIPDKRRLTALIALTTFHQLHFGGKDKKLVKALWGSHKKVVVYHLVGDLLWSPCSFLLRECPFTNEVADKKTVAIVTNSLSSLYEQQSEALLEEAFALVGPSKEWVASFRLDTWDNRSRDAAECLRMADGVLKGARLADTQSRLLKTLLNCTARGEEIVMRRSTMGRVITVVQSIKLISKTFSDFWPMVVEVSQQACQQWRCHIISAIDHGRSVLRDEGEKGIHSVESLNVAASVLLSSASRARLVVAAVALDIANHKKLRSLAEWPQLNSLLSRLETLSRPRRLIVRVCDCSFLYFHRHLFRLYFGTLLQEKPPLEEITLTFLAMSDCAVLAKGATERRGEKGKGEEKREGVLRAFQREIWTALREEFMSGLCGEIENDLRVLSHKHLKVDERDKTPAENHAFFTRLLKSTMTLRILDRSVSIRDFVEEYLERTFYNLTAVSLHDAHTYTKMAMLANFRYGLHPLDGRLPHSIINQGLDVVNVMKALNTFTATYNYDLYHNLFVEKRSSSRTLHILSWEHISNSLRMHGMGVVNTSVNLAYQLLRKKLSIVNEFLDDEHVKAMLNGETKYFEENRKQLRKMYPVKRAERLKNAMCDLGRVGGEEGETYFDRFRVTITQLGNALGFVRSMKAAADLVVSDALVYDREEEKEEGGSTDGEDGTEMIRKLLKENRDQDARNRQYIEKLVSFFRDSFSSSSSFSHLSSMAILTPALTINYVDHMLTCRDRSKRRAPVAPIGGGSSQAPSTVGGVESKEMTYVDDGFVLGMTYLLTVINCWESFAALNWFRSVLERVDQERRRLDELTRNAEGGKTNNLKINQLDSYEKEFKLLWYSFQSARMFFAIDEEEKEKEMEDDEDN</sequence>
<dbReference type="PANTHER" id="PTHR31409">
    <property type="entry name" value="WASH COMPLEX SUBUNIT 4"/>
    <property type="match status" value="1"/>
</dbReference>
<evidence type="ECO:0000259" key="2">
    <source>
        <dbReference type="Pfam" id="PF14744"/>
    </source>
</evidence>
<dbReference type="GO" id="GO:0016197">
    <property type="term" value="P:endosomal transport"/>
    <property type="evidence" value="ECO:0007669"/>
    <property type="project" value="TreeGrafter"/>
</dbReference>
<dbReference type="GO" id="GO:0005768">
    <property type="term" value="C:endosome"/>
    <property type="evidence" value="ECO:0007669"/>
    <property type="project" value="TreeGrafter"/>
</dbReference>
<dbReference type="GO" id="GO:0007032">
    <property type="term" value="P:endosome organization"/>
    <property type="evidence" value="ECO:0007669"/>
    <property type="project" value="TreeGrafter"/>
</dbReference>
<dbReference type="AlphaFoldDB" id="A0AAV5SX32"/>
<feature type="domain" description="WASH complex subunit 7 central" evidence="2">
    <location>
        <begin position="588"/>
        <end position="939"/>
    </location>
</feature>
<evidence type="ECO:0000256" key="1">
    <source>
        <dbReference type="SAM" id="Coils"/>
    </source>
</evidence>
<feature type="domain" description="WASH complex subunit 7 C-terminal" evidence="4">
    <location>
        <begin position="1048"/>
        <end position="1135"/>
    </location>
</feature>
<dbReference type="Pfam" id="PF14744">
    <property type="entry name" value="WASH-7_mid"/>
    <property type="match status" value="1"/>
</dbReference>
<feature type="domain" description="WASH complex subunit 4 N-terminal" evidence="3">
    <location>
        <begin position="67"/>
        <end position="587"/>
    </location>
</feature>
<evidence type="ECO:0000259" key="3">
    <source>
        <dbReference type="Pfam" id="PF14745"/>
    </source>
</evidence>
<dbReference type="Pfam" id="PF14745">
    <property type="entry name" value="WASH-4_N"/>
    <property type="match status" value="1"/>
</dbReference>
<dbReference type="PANTHER" id="PTHR31409:SF0">
    <property type="entry name" value="WASH COMPLEX SUBUNIT 4"/>
    <property type="match status" value="1"/>
</dbReference>
<evidence type="ECO:0000313" key="6">
    <source>
        <dbReference type="Proteomes" id="UP001432027"/>
    </source>
</evidence>